<evidence type="ECO:0000313" key="3">
    <source>
        <dbReference type="Proteomes" id="UP001595526"/>
    </source>
</evidence>
<reference evidence="3" key="1">
    <citation type="journal article" date="2019" name="Int. J. Syst. Evol. Microbiol.">
        <title>The Global Catalogue of Microorganisms (GCM) 10K type strain sequencing project: providing services to taxonomists for standard genome sequencing and annotation.</title>
        <authorList>
            <consortium name="The Broad Institute Genomics Platform"/>
            <consortium name="The Broad Institute Genome Sequencing Center for Infectious Disease"/>
            <person name="Wu L."/>
            <person name="Ma J."/>
        </authorList>
    </citation>
    <scope>NUCLEOTIDE SEQUENCE [LARGE SCALE GENOMIC DNA]</scope>
    <source>
        <strain evidence="3">KCTC 52416</strain>
    </source>
</reference>
<protein>
    <submittedName>
        <fullName evidence="2">DUF4180 domain-containing protein</fullName>
    </submittedName>
</protein>
<name>A0ABV7JR68_9SPHI</name>
<dbReference type="InterPro" id="IPR025438">
    <property type="entry name" value="DUF4180"/>
</dbReference>
<organism evidence="2 3">
    <name type="scientific">Parapedobacter deserti</name>
    <dbReference type="NCBI Taxonomy" id="1912957"/>
    <lineage>
        <taxon>Bacteria</taxon>
        <taxon>Pseudomonadati</taxon>
        <taxon>Bacteroidota</taxon>
        <taxon>Sphingobacteriia</taxon>
        <taxon>Sphingobacteriales</taxon>
        <taxon>Sphingobacteriaceae</taxon>
        <taxon>Parapedobacter</taxon>
    </lineage>
</organism>
<dbReference type="EMBL" id="JBHRTA010000038">
    <property type="protein sequence ID" value="MFC3199304.1"/>
    <property type="molecule type" value="Genomic_DNA"/>
</dbReference>
<accession>A0ABV7JR68</accession>
<dbReference type="Proteomes" id="UP001595526">
    <property type="component" value="Unassembled WGS sequence"/>
</dbReference>
<evidence type="ECO:0000259" key="1">
    <source>
        <dbReference type="Pfam" id="PF13788"/>
    </source>
</evidence>
<keyword evidence="3" id="KW-1185">Reference proteome</keyword>
<dbReference type="Pfam" id="PF13788">
    <property type="entry name" value="DUF4180"/>
    <property type="match status" value="1"/>
</dbReference>
<comment type="caution">
    <text evidence="2">The sequence shown here is derived from an EMBL/GenBank/DDBJ whole genome shotgun (WGS) entry which is preliminary data.</text>
</comment>
<sequence>MNIQPHKIDGKEIAEITSDKIIIQHTDDALDLMGNIYYQGFESMILYEKNITADFFDLKNKMAGDILQKFSNYRIRLAIVGDFSNLSSKSLKEFIYESNKGKHVNFVASLNEALDSLTR</sequence>
<feature type="domain" description="DUF4180" evidence="1">
    <location>
        <begin position="9"/>
        <end position="117"/>
    </location>
</feature>
<proteinExistence type="predicted"/>
<evidence type="ECO:0000313" key="2">
    <source>
        <dbReference type="EMBL" id="MFC3199304.1"/>
    </source>
</evidence>
<gene>
    <name evidence="2" type="ORF">ACFOET_16905</name>
</gene>
<dbReference type="RefSeq" id="WP_379024784.1">
    <property type="nucleotide sequence ID" value="NZ_JBHRTA010000038.1"/>
</dbReference>